<dbReference type="RefSeq" id="WP_071185449.1">
    <property type="nucleotide sequence ID" value="NZ_CP017774.1"/>
</dbReference>
<dbReference type="STRING" id="1306519.BIW12_12660"/>
<dbReference type="EMBL" id="CP017774">
    <property type="protein sequence ID" value="APA00210.1"/>
    <property type="molecule type" value="Genomic_DNA"/>
</dbReference>
<keyword evidence="3" id="KW-1185">Reference proteome</keyword>
<reference evidence="2 3" key="1">
    <citation type="submission" date="2016-10" db="EMBL/GenBank/DDBJ databases">
        <title>Complete Genome Sequence of Flavobacterium sp. PK15.</title>
        <authorList>
            <person name="Ekwe A."/>
            <person name="Kim S.B."/>
        </authorList>
    </citation>
    <scope>NUCLEOTIDE SEQUENCE [LARGE SCALE GENOMIC DNA]</scope>
    <source>
        <strain evidence="2 3">PK15</strain>
    </source>
</reference>
<dbReference type="OrthoDB" id="9777694at2"/>
<protein>
    <submittedName>
        <fullName evidence="2">Uncharacterized protein</fullName>
    </submittedName>
</protein>
<feature type="coiled-coil region" evidence="1">
    <location>
        <begin position="251"/>
        <end position="278"/>
    </location>
</feature>
<evidence type="ECO:0000313" key="2">
    <source>
        <dbReference type="EMBL" id="APA00210.1"/>
    </source>
</evidence>
<evidence type="ECO:0000313" key="3">
    <source>
        <dbReference type="Proteomes" id="UP000178198"/>
    </source>
</evidence>
<organism evidence="2 3">
    <name type="scientific">Flavobacterium commune</name>
    <dbReference type="NCBI Taxonomy" id="1306519"/>
    <lineage>
        <taxon>Bacteria</taxon>
        <taxon>Pseudomonadati</taxon>
        <taxon>Bacteroidota</taxon>
        <taxon>Flavobacteriia</taxon>
        <taxon>Flavobacteriales</taxon>
        <taxon>Flavobacteriaceae</taxon>
        <taxon>Flavobacterium</taxon>
    </lineage>
</organism>
<keyword evidence="1" id="KW-0175">Coiled coil</keyword>
<dbReference type="AlphaFoldDB" id="A0A1D9PCA9"/>
<sequence length="379" mass="44716">MEQIKLTRQQLYDLVWENPLSKLAKKYNLSDNGLRKVCKKLDIPLPKNGHWQKIKFNKKVIIEKLPVNNKVENSITLNFRENAETVIKGEGNELHQLTTEIKNTLKSSIIFPEKLTKPHPLIIEAKNDLKTKEPSYIHNIRGLLNTSVGVLNITVSPQNIKRALLFMDIFIKAIQKRGHKIIVKEGSKIVIDNIELGFGLRERLKRKIVKGTYYDSTELYPSNILSLSLYVYPAKEWTDTNTSKLEDKIPNIIAKLELQAVKEKQDEIQREIWHQENERRLKIEQEFKARKAKEIIKTQKLFSDAEKFEKATIYRNFINATEQKAIQENTLTEELKEWIKWANEKADWFDPFINREDELLNDNDREEFHKPKQTNYYYR</sequence>
<proteinExistence type="predicted"/>
<dbReference type="KEGG" id="fcm:BIW12_12660"/>
<dbReference type="Proteomes" id="UP000178198">
    <property type="component" value="Chromosome"/>
</dbReference>
<evidence type="ECO:0000256" key="1">
    <source>
        <dbReference type="SAM" id="Coils"/>
    </source>
</evidence>
<name>A0A1D9PCA9_9FLAO</name>
<accession>A0A1D9PCA9</accession>
<gene>
    <name evidence="2" type="ORF">BIW12_12660</name>
</gene>